<comment type="caution">
    <text evidence="2">The sequence shown here is derived from an EMBL/GenBank/DDBJ whole genome shotgun (WGS) entry which is preliminary data.</text>
</comment>
<evidence type="ECO:0000313" key="3">
    <source>
        <dbReference type="Proteomes" id="UP000288216"/>
    </source>
</evidence>
<evidence type="ECO:0000313" key="2">
    <source>
        <dbReference type="EMBL" id="GCB69580.1"/>
    </source>
</evidence>
<dbReference type="EMBL" id="BFAA01000230">
    <property type="protein sequence ID" value="GCB69580.1"/>
    <property type="molecule type" value="Genomic_DNA"/>
</dbReference>
<dbReference type="OMA" id="CNWVVIE"/>
<organism evidence="2 3">
    <name type="scientific">Scyliorhinus torazame</name>
    <name type="common">Cloudy catshark</name>
    <name type="synonym">Catulus torazame</name>
    <dbReference type="NCBI Taxonomy" id="75743"/>
    <lineage>
        <taxon>Eukaryota</taxon>
        <taxon>Metazoa</taxon>
        <taxon>Chordata</taxon>
        <taxon>Craniata</taxon>
        <taxon>Vertebrata</taxon>
        <taxon>Chondrichthyes</taxon>
        <taxon>Elasmobranchii</taxon>
        <taxon>Galeomorphii</taxon>
        <taxon>Galeoidea</taxon>
        <taxon>Carcharhiniformes</taxon>
        <taxon>Scyliorhinidae</taxon>
        <taxon>Scyliorhinus</taxon>
    </lineage>
</organism>
<reference evidence="2 3" key="1">
    <citation type="journal article" date="2018" name="Nat. Ecol. Evol.">
        <title>Shark genomes provide insights into elasmobranch evolution and the origin of vertebrates.</title>
        <authorList>
            <person name="Hara Y"/>
            <person name="Yamaguchi K"/>
            <person name="Onimaru K"/>
            <person name="Kadota M"/>
            <person name="Koyanagi M"/>
            <person name="Keeley SD"/>
            <person name="Tatsumi K"/>
            <person name="Tanaka K"/>
            <person name="Motone F"/>
            <person name="Kageyama Y"/>
            <person name="Nozu R"/>
            <person name="Adachi N"/>
            <person name="Nishimura O"/>
            <person name="Nakagawa R"/>
            <person name="Tanegashima C"/>
            <person name="Kiyatake I"/>
            <person name="Matsumoto R"/>
            <person name="Murakumo K"/>
            <person name="Nishida K"/>
            <person name="Terakita A"/>
            <person name="Kuratani S"/>
            <person name="Sato K"/>
            <person name="Hyodo S Kuraku.S."/>
        </authorList>
    </citation>
    <scope>NUCLEOTIDE SEQUENCE [LARGE SCALE GENOMIC DNA]</scope>
</reference>
<dbReference type="OrthoDB" id="10071013at2759"/>
<feature type="region of interest" description="Disordered" evidence="1">
    <location>
        <begin position="1"/>
        <end position="22"/>
    </location>
</feature>
<gene>
    <name evidence="2" type="ORF">scyTo_0001079</name>
</gene>
<feature type="compositionally biased region" description="Polar residues" evidence="1">
    <location>
        <begin position="7"/>
        <end position="22"/>
    </location>
</feature>
<proteinExistence type="predicted"/>
<dbReference type="Proteomes" id="UP000288216">
    <property type="component" value="Unassembled WGS sequence"/>
</dbReference>
<keyword evidence="3" id="KW-1185">Reference proteome</keyword>
<protein>
    <submittedName>
        <fullName evidence="2">Uncharacterized protein</fullName>
    </submittedName>
</protein>
<name>A0A401P920_SCYTO</name>
<dbReference type="AlphaFoldDB" id="A0A401P920"/>
<evidence type="ECO:0000256" key="1">
    <source>
        <dbReference type="SAM" id="MobiDB-lite"/>
    </source>
</evidence>
<accession>A0A401P920</accession>
<sequence>MPDLAKSKQNSMSPPMTPLSCSSGQASNLSGLPPKMWTLILYISISSLTASSMYNLQNHGIKVLKSLHVSGAEECNQTCDNVADRDGLQCNWVVIEEKRNLCFYLHCLDVQICEGVSVEDVKALQIGQSLPIKIFINRLQKNRTINKRPPRDVANDLPTNRSVKLSKAIKGKTMCKWTI</sequence>